<reference evidence="3" key="1">
    <citation type="journal article" date="2019" name="Int. J. Syst. Evol. Microbiol.">
        <title>The Global Catalogue of Microorganisms (GCM) 10K type strain sequencing project: providing services to taxonomists for standard genome sequencing and annotation.</title>
        <authorList>
            <consortium name="The Broad Institute Genomics Platform"/>
            <consortium name="The Broad Institute Genome Sequencing Center for Infectious Disease"/>
            <person name="Wu L."/>
            <person name="Ma J."/>
        </authorList>
    </citation>
    <scope>NUCLEOTIDE SEQUENCE [LARGE SCALE GENOMIC DNA]</scope>
    <source>
        <strain evidence="3">JCM 30774</strain>
    </source>
</reference>
<dbReference type="Proteomes" id="UP001597059">
    <property type="component" value="Unassembled WGS sequence"/>
</dbReference>
<gene>
    <name evidence="2" type="ORF">ACFQ45_05460</name>
</gene>
<keyword evidence="1" id="KW-0732">Signal</keyword>
<dbReference type="EMBL" id="JBHTMN010000007">
    <property type="protein sequence ID" value="MFD1382800.1"/>
    <property type="molecule type" value="Genomic_DNA"/>
</dbReference>
<evidence type="ECO:0000313" key="2">
    <source>
        <dbReference type="EMBL" id="MFD1382800.1"/>
    </source>
</evidence>
<accession>A0ABW4B053</accession>
<protein>
    <recommendedName>
        <fullName evidence="4">DUF3570 domain-containing protein</fullName>
    </recommendedName>
</protein>
<evidence type="ECO:0000313" key="3">
    <source>
        <dbReference type="Proteomes" id="UP001597059"/>
    </source>
</evidence>
<proteinExistence type="predicted"/>
<sequence>MLYYRDVCSLKVLCWAVIGCLSPLSFADSTSQPQKSLEPTLKSASQEWFLSTHEVISEKVSDWSNGLDSFFSGRRDKVANQSFVSMRFGSIIDEGDGVSGFFNLDTRIRLPNTENRLNLVIETDGDELTQDNRVSENEAGQNILQSARNTRVATALRYIKKEWNTNVDLGVLLDMPMDPFLRFKVAQSWKTGQWQWSQSESLFSYYSLGNGGRYSLKADRRINDTYSTGVDFGATYLDSDSQTYWRENLYLTHALNRDSKLRYQLSYLQYGWPNLTSDTVLYFVQYQKLLYENWLIGEVKPQIAHARDNDYEAALSLTLSLEVLLGQEYL</sequence>
<evidence type="ECO:0008006" key="4">
    <source>
        <dbReference type="Google" id="ProtNLM"/>
    </source>
</evidence>
<organism evidence="2 3">
    <name type="scientific">Rhodanobacter aciditrophus</name>
    <dbReference type="NCBI Taxonomy" id="1623218"/>
    <lineage>
        <taxon>Bacteria</taxon>
        <taxon>Pseudomonadati</taxon>
        <taxon>Pseudomonadota</taxon>
        <taxon>Gammaproteobacteria</taxon>
        <taxon>Lysobacterales</taxon>
        <taxon>Rhodanobacteraceae</taxon>
        <taxon>Rhodanobacter</taxon>
    </lineage>
</organism>
<comment type="caution">
    <text evidence="2">The sequence shown here is derived from an EMBL/GenBank/DDBJ whole genome shotgun (WGS) entry which is preliminary data.</text>
</comment>
<dbReference type="RefSeq" id="WP_377365976.1">
    <property type="nucleotide sequence ID" value="NZ_JBHTMN010000007.1"/>
</dbReference>
<feature type="chain" id="PRO_5045851193" description="DUF3570 domain-containing protein" evidence="1">
    <location>
        <begin position="28"/>
        <end position="330"/>
    </location>
</feature>
<name>A0ABW4B053_9GAMM</name>
<evidence type="ECO:0000256" key="1">
    <source>
        <dbReference type="SAM" id="SignalP"/>
    </source>
</evidence>
<feature type="signal peptide" evidence="1">
    <location>
        <begin position="1"/>
        <end position="27"/>
    </location>
</feature>
<keyword evidence="3" id="KW-1185">Reference proteome</keyword>